<keyword evidence="4 10" id="KW-0812">Transmembrane</keyword>
<evidence type="ECO:0000313" key="11">
    <source>
        <dbReference type="EMBL" id="KAL0276375.1"/>
    </source>
</evidence>
<keyword evidence="3 10" id="KW-0716">Sensory transduction</keyword>
<protein>
    <recommendedName>
        <fullName evidence="10">Odorant receptor</fullName>
    </recommendedName>
</protein>
<keyword evidence="8 10" id="KW-0675">Receptor</keyword>
<evidence type="ECO:0000256" key="4">
    <source>
        <dbReference type="ARBA" id="ARBA00022692"/>
    </source>
</evidence>
<feature type="transmembrane region" description="Helical" evidence="10">
    <location>
        <begin position="306"/>
        <end position="327"/>
    </location>
</feature>
<evidence type="ECO:0000256" key="6">
    <source>
        <dbReference type="ARBA" id="ARBA00022989"/>
    </source>
</evidence>
<dbReference type="GO" id="GO:0004984">
    <property type="term" value="F:olfactory receptor activity"/>
    <property type="evidence" value="ECO:0007669"/>
    <property type="project" value="InterPro"/>
</dbReference>
<accession>A0AAW2I299</accession>
<organism evidence="11">
    <name type="scientific">Menopon gallinae</name>
    <name type="common">poultry shaft louse</name>
    <dbReference type="NCBI Taxonomy" id="328185"/>
    <lineage>
        <taxon>Eukaryota</taxon>
        <taxon>Metazoa</taxon>
        <taxon>Ecdysozoa</taxon>
        <taxon>Arthropoda</taxon>
        <taxon>Hexapoda</taxon>
        <taxon>Insecta</taxon>
        <taxon>Pterygota</taxon>
        <taxon>Neoptera</taxon>
        <taxon>Paraneoptera</taxon>
        <taxon>Psocodea</taxon>
        <taxon>Troctomorpha</taxon>
        <taxon>Phthiraptera</taxon>
        <taxon>Amblycera</taxon>
        <taxon>Menoponidae</taxon>
        <taxon>Menopon</taxon>
    </lineage>
</organism>
<dbReference type="GO" id="GO:0005549">
    <property type="term" value="F:odorant binding"/>
    <property type="evidence" value="ECO:0007669"/>
    <property type="project" value="InterPro"/>
</dbReference>
<evidence type="ECO:0000256" key="3">
    <source>
        <dbReference type="ARBA" id="ARBA00022606"/>
    </source>
</evidence>
<evidence type="ECO:0000256" key="7">
    <source>
        <dbReference type="ARBA" id="ARBA00023136"/>
    </source>
</evidence>
<keyword evidence="9 10" id="KW-0807">Transducer</keyword>
<dbReference type="Pfam" id="PF02949">
    <property type="entry name" value="7tm_6"/>
    <property type="match status" value="1"/>
</dbReference>
<comment type="caution">
    <text evidence="11">The sequence shown here is derived from an EMBL/GenBank/DDBJ whole genome shotgun (WGS) entry which is preliminary data.</text>
</comment>
<sequence>MSEDPKISWRLHKFQFWLFNLTGLGPNNYKSKLIRILYDGYSYTISLMYILYSVMTVTDMAQDLSEEFGVILLRSSILIIGLAIACKRSSLAIEGRREISRLNDTMQEMIDALTRKRLKWVTLIVVDHYKLYCKIVISFYILGMVTATIFIGGTTYFDVDLFPLPYAHLYTVFGGLMYWWQCIMVIFTYISFLSYDMVIFSILSRITTYQEIVCTNWINFAVNFPSINFNKYISQYGEPVKLNKYDDTTELLNFVTKNRMRSYDENMRYDKDLMKKSTAFFRESCIHYQNITSVLRRVSTMFNVQLLLHFMFGVIVVALMSVTVILGDIRSVGSHRIVCFLVCALYDITIYCYYGTKLEASHTAVAAAVFNCPWYEMNVENRKAIVPIIHSLQHKGTISAGGFFPVNFTSCLSFYKISYNFIALLRSAT</sequence>
<dbReference type="PANTHER" id="PTHR21137:SF35">
    <property type="entry name" value="ODORANT RECEPTOR 19A-RELATED"/>
    <property type="match status" value="1"/>
</dbReference>
<evidence type="ECO:0000256" key="8">
    <source>
        <dbReference type="ARBA" id="ARBA00023170"/>
    </source>
</evidence>
<evidence type="ECO:0000256" key="2">
    <source>
        <dbReference type="ARBA" id="ARBA00022475"/>
    </source>
</evidence>
<name>A0AAW2I299_9NEOP</name>
<proteinExistence type="inferred from homology"/>
<keyword evidence="2" id="KW-1003">Cell membrane</keyword>
<keyword evidence="7 10" id="KW-0472">Membrane</keyword>
<dbReference type="EMBL" id="JARGDH010000002">
    <property type="protein sequence ID" value="KAL0276375.1"/>
    <property type="molecule type" value="Genomic_DNA"/>
</dbReference>
<feature type="transmembrane region" description="Helical" evidence="10">
    <location>
        <begin position="36"/>
        <end position="56"/>
    </location>
</feature>
<feature type="transmembrane region" description="Helical" evidence="10">
    <location>
        <begin position="177"/>
        <end position="195"/>
    </location>
</feature>
<keyword evidence="6 10" id="KW-1133">Transmembrane helix</keyword>
<comment type="similarity">
    <text evidence="10">Belongs to the insect chemoreceptor superfamily. Heteromeric odorant receptor channel (TC 1.A.69) family.</text>
</comment>
<feature type="transmembrane region" description="Helical" evidence="10">
    <location>
        <begin position="333"/>
        <end position="354"/>
    </location>
</feature>
<dbReference type="GO" id="GO:0005886">
    <property type="term" value="C:plasma membrane"/>
    <property type="evidence" value="ECO:0007669"/>
    <property type="project" value="UniProtKB-SubCell"/>
</dbReference>
<dbReference type="AlphaFoldDB" id="A0AAW2I299"/>
<comment type="subcellular location">
    <subcellularLocation>
        <location evidence="1 10">Cell membrane</location>
        <topology evidence="1 10">Multi-pass membrane protein</topology>
    </subcellularLocation>
</comment>
<dbReference type="InterPro" id="IPR004117">
    <property type="entry name" value="7tm6_olfct_rcpt"/>
</dbReference>
<dbReference type="GO" id="GO:0007165">
    <property type="term" value="P:signal transduction"/>
    <property type="evidence" value="ECO:0007669"/>
    <property type="project" value="UniProtKB-KW"/>
</dbReference>
<evidence type="ECO:0000256" key="1">
    <source>
        <dbReference type="ARBA" id="ARBA00004651"/>
    </source>
</evidence>
<gene>
    <name evidence="11" type="ORF">PYX00_003962</name>
</gene>
<dbReference type="PANTHER" id="PTHR21137">
    <property type="entry name" value="ODORANT RECEPTOR"/>
    <property type="match status" value="1"/>
</dbReference>
<feature type="transmembrane region" description="Helical" evidence="10">
    <location>
        <begin position="137"/>
        <end position="157"/>
    </location>
</feature>
<evidence type="ECO:0000256" key="9">
    <source>
        <dbReference type="ARBA" id="ARBA00023224"/>
    </source>
</evidence>
<feature type="transmembrane region" description="Helical" evidence="10">
    <location>
        <begin position="68"/>
        <end position="86"/>
    </location>
</feature>
<evidence type="ECO:0000256" key="10">
    <source>
        <dbReference type="RuleBase" id="RU351113"/>
    </source>
</evidence>
<comment type="caution">
    <text evidence="10">Lacks conserved residue(s) required for the propagation of feature annotation.</text>
</comment>
<reference evidence="11" key="1">
    <citation type="journal article" date="2024" name="Gigascience">
        <title>Chromosome-level genome of the poultry shaft louse Menopon gallinae provides insight into the host-switching and adaptive evolution of parasitic lice.</title>
        <authorList>
            <person name="Xu Y."/>
            <person name="Ma L."/>
            <person name="Liu S."/>
            <person name="Liang Y."/>
            <person name="Liu Q."/>
            <person name="He Z."/>
            <person name="Tian L."/>
            <person name="Duan Y."/>
            <person name="Cai W."/>
            <person name="Li H."/>
            <person name="Song F."/>
        </authorList>
    </citation>
    <scope>NUCLEOTIDE SEQUENCE</scope>
    <source>
        <strain evidence="11">Cailab_2023a</strain>
    </source>
</reference>
<evidence type="ECO:0000256" key="5">
    <source>
        <dbReference type="ARBA" id="ARBA00022725"/>
    </source>
</evidence>
<keyword evidence="5 10" id="KW-0552">Olfaction</keyword>